<protein>
    <submittedName>
        <fullName evidence="1">Uncharacterized protein</fullName>
    </submittedName>
</protein>
<evidence type="ECO:0000313" key="2">
    <source>
        <dbReference type="Proteomes" id="UP000295500"/>
    </source>
</evidence>
<dbReference type="Proteomes" id="UP000295500">
    <property type="component" value="Unassembled WGS sequence"/>
</dbReference>
<organism evidence="1 2">
    <name type="scientific">Aminicella lysinilytica</name>
    <dbReference type="NCBI Taxonomy" id="433323"/>
    <lineage>
        <taxon>Bacteria</taxon>
        <taxon>Bacillati</taxon>
        <taxon>Bacillota</taxon>
        <taxon>Clostridia</taxon>
        <taxon>Peptostreptococcales</taxon>
        <taxon>Anaerovoracaceae</taxon>
        <taxon>Aminicella</taxon>
    </lineage>
</organism>
<sequence length="164" mass="19357">MDNYESGKEEITEEETVDPGKYEEMCRLLDQFQVPYYDDEVVDYIRMFDVIDELTESKLELSQQVSAFASLKDLVADDDNYVTSHDKIKGQYVLLEELPATKGRLEYKDKLFFAFCVYAALSLISENDDKKHHYFGIAEFESTEYIKCKMEEYWGMDPYMFKVK</sequence>
<comment type="caution">
    <text evidence="1">The sequence shown here is derived from an EMBL/GenBank/DDBJ whole genome shotgun (WGS) entry which is preliminary data.</text>
</comment>
<proteinExistence type="predicted"/>
<name>A0A4V3CRD1_9FIRM</name>
<evidence type="ECO:0000313" key="1">
    <source>
        <dbReference type="EMBL" id="TDP56342.1"/>
    </source>
</evidence>
<dbReference type="AlphaFoldDB" id="A0A4V3CRD1"/>
<accession>A0A4V3CRD1</accession>
<dbReference type="OrthoDB" id="1778731at2"/>
<reference evidence="1 2" key="1">
    <citation type="submission" date="2019-03" db="EMBL/GenBank/DDBJ databases">
        <title>Genomic Encyclopedia of Type Strains, Phase IV (KMG-IV): sequencing the most valuable type-strain genomes for metagenomic binning, comparative biology and taxonomic classification.</title>
        <authorList>
            <person name="Goeker M."/>
        </authorList>
    </citation>
    <scope>NUCLEOTIDE SEQUENCE [LARGE SCALE GENOMIC DNA]</scope>
    <source>
        <strain evidence="1 2">DSM 28287</strain>
    </source>
</reference>
<gene>
    <name evidence="1" type="ORF">EV211_1165</name>
</gene>
<dbReference type="EMBL" id="SNXO01000016">
    <property type="protein sequence ID" value="TDP56342.1"/>
    <property type="molecule type" value="Genomic_DNA"/>
</dbReference>
<keyword evidence="2" id="KW-1185">Reference proteome</keyword>
<dbReference type="RefSeq" id="WP_133528394.1">
    <property type="nucleotide sequence ID" value="NZ_CALCQM010000126.1"/>
</dbReference>